<keyword evidence="3" id="KW-1133">Transmembrane helix</keyword>
<reference evidence="6 7" key="1">
    <citation type="journal article" date="2017" name="Gigascience">
        <title>Genome sequence of the small brown planthopper, Laodelphax striatellus.</title>
        <authorList>
            <person name="Zhu J."/>
            <person name="Jiang F."/>
            <person name="Wang X."/>
            <person name="Yang P."/>
            <person name="Bao Y."/>
            <person name="Zhao W."/>
            <person name="Wang W."/>
            <person name="Lu H."/>
            <person name="Wang Q."/>
            <person name="Cui N."/>
            <person name="Li J."/>
            <person name="Chen X."/>
            <person name="Luo L."/>
            <person name="Yu J."/>
            <person name="Kang L."/>
            <person name="Cui F."/>
        </authorList>
    </citation>
    <scope>NUCLEOTIDE SEQUENCE [LARGE SCALE GENOMIC DNA]</scope>
    <source>
        <strain evidence="6">Lst14</strain>
    </source>
</reference>
<dbReference type="Pfam" id="PF00093">
    <property type="entry name" value="VWC"/>
    <property type="match status" value="1"/>
</dbReference>
<dbReference type="PROSITE" id="PS50184">
    <property type="entry name" value="VWFC_2"/>
    <property type="match status" value="5"/>
</dbReference>
<sequence>MSDHRQTQVVHHIHTVTSFINMSSFNSLLFLIAVITFGSKLSEGLSGNCTDSDCEQDVIASACPPDSIPDPANPAEGGCVCSTDRCLPPPTCTPPATHRLQRPASGEPSNCCDVYECVDPPAVNCSSVTCPEEGGPCPADSYRLPAHRAEGDCCSLPQECQCLPEPCRLPECQPPLWPKVVRPGNGNPGSCCALFKCVENESNNTCTDEEQSWRESECTLCTCKNGLKLCETDPPCPQLPEGCSKTRVPKGKCCPVCMDGPEKTEPDLNGCFTSRGKFKRNGDTWQTDPCTACTCDNGKRRCVVSVCEPCSNPIYQPGECCPVCDESSVVTLPPNCQAFNCTLRCVHGFVRDSEGCFTCQCQQDECRLDCPYGYVKDKHGNKLCECAGAGVSSQCPSMAGCRKSCPHGLRLNKAGCPVCKCDSCKPLSADCSKNCAHGFAKNSNGCPICKCLPSPDSRTQNTAVSVEGKSYCFHLDDDVVHEDGEVWFDGCRHCYCRDGIEMCSPLLCPPVNCSAHLVNTTGCCPSCPGEDLSPKKHVVCGEDGSGGDLHVEGDQWQLAGDSSVECMCQDGRTYCHAPECPPAPCDFQTLVTSNLGCSHCSAKLDNTSVKLTTTCDSHPTESVWRESKCVSCLCDNGHAICFEETCQSVAACKHPLHIKGHCCPICLDHLGSTAAATTLATPTLGCLVANASTRLYQPGDTWAISDCISCQCLDVGQTLCTKEVCPFTCASAVKAPGKCCPVCPTTSSDGGALKDSSRGAVFIVIVSLVICTMLVLVFLVGRQCRMRRQVKLSAYGCPPPQYHQYKIVTAFEASQAPSIRTTEKSALSPV</sequence>
<dbReference type="Proteomes" id="UP000291343">
    <property type="component" value="Unassembled WGS sequence"/>
</dbReference>
<feature type="domain" description="Antistasin-like" evidence="5">
    <location>
        <begin position="336"/>
        <end position="361"/>
    </location>
</feature>
<dbReference type="PANTHER" id="PTHR46439">
    <property type="entry name" value="CYSTEINE-RICH MOTOR NEURON 1 PROTEIN"/>
    <property type="match status" value="1"/>
</dbReference>
<dbReference type="GO" id="GO:0004867">
    <property type="term" value="F:serine-type endopeptidase inhibitor activity"/>
    <property type="evidence" value="ECO:0007669"/>
    <property type="project" value="InterPro"/>
</dbReference>
<feature type="domain" description="Antistasin-like" evidence="5">
    <location>
        <begin position="424"/>
        <end position="451"/>
    </location>
</feature>
<feature type="domain" description="VWFC" evidence="4">
    <location>
        <begin position="622"/>
        <end position="667"/>
    </location>
</feature>
<evidence type="ECO:0000256" key="3">
    <source>
        <dbReference type="SAM" id="Phobius"/>
    </source>
</evidence>
<keyword evidence="3" id="KW-0812">Transmembrane</keyword>
<dbReference type="InterPro" id="IPR004094">
    <property type="entry name" value="Antistasin-like"/>
</dbReference>
<dbReference type="InParanoid" id="A0A482WXX5"/>
<feature type="domain" description="VWFC" evidence="4">
    <location>
        <begin position="197"/>
        <end position="258"/>
    </location>
</feature>
<dbReference type="PROSITE" id="PS01208">
    <property type="entry name" value="VWFC_1"/>
    <property type="match status" value="3"/>
</dbReference>
<keyword evidence="7" id="KW-1185">Reference proteome</keyword>
<dbReference type="AlphaFoldDB" id="A0A482WXX5"/>
<evidence type="ECO:0008006" key="8">
    <source>
        <dbReference type="Google" id="ProtNLM"/>
    </source>
</evidence>
<feature type="domain" description="Antistasin-like" evidence="5">
    <location>
        <begin position="395"/>
        <end position="421"/>
    </location>
</feature>
<dbReference type="EMBL" id="QKKF02022824">
    <property type="protein sequence ID" value="RZF38021.1"/>
    <property type="molecule type" value="Genomic_DNA"/>
</dbReference>
<evidence type="ECO:0000313" key="7">
    <source>
        <dbReference type="Proteomes" id="UP000291343"/>
    </source>
</evidence>
<feature type="transmembrane region" description="Helical" evidence="3">
    <location>
        <begin position="760"/>
        <end position="781"/>
    </location>
</feature>
<keyword evidence="3" id="KW-0472">Membrane</keyword>
<dbReference type="InterPro" id="IPR052624">
    <property type="entry name" value="CRIM1"/>
</dbReference>
<feature type="domain" description="VWFC" evidence="4">
    <location>
        <begin position="686"/>
        <end position="744"/>
    </location>
</feature>
<dbReference type="STRING" id="195883.A0A482WXX5"/>
<dbReference type="Pfam" id="PF02822">
    <property type="entry name" value="Antistasin"/>
    <property type="match status" value="3"/>
</dbReference>
<keyword evidence="1" id="KW-0732">Signal</keyword>
<evidence type="ECO:0000259" key="5">
    <source>
        <dbReference type="PROSITE" id="PS51252"/>
    </source>
</evidence>
<proteinExistence type="predicted"/>
<organism evidence="6 7">
    <name type="scientific">Laodelphax striatellus</name>
    <name type="common">Small brown planthopper</name>
    <name type="synonym">Delphax striatella</name>
    <dbReference type="NCBI Taxonomy" id="195883"/>
    <lineage>
        <taxon>Eukaryota</taxon>
        <taxon>Metazoa</taxon>
        <taxon>Ecdysozoa</taxon>
        <taxon>Arthropoda</taxon>
        <taxon>Hexapoda</taxon>
        <taxon>Insecta</taxon>
        <taxon>Pterygota</taxon>
        <taxon>Neoptera</taxon>
        <taxon>Paraneoptera</taxon>
        <taxon>Hemiptera</taxon>
        <taxon>Auchenorrhyncha</taxon>
        <taxon>Fulgoroidea</taxon>
        <taxon>Delphacidae</taxon>
        <taxon>Criomorphinae</taxon>
        <taxon>Laodelphax</taxon>
    </lineage>
</organism>
<dbReference type="InterPro" id="IPR001007">
    <property type="entry name" value="VWF_dom"/>
</dbReference>
<evidence type="ECO:0000313" key="6">
    <source>
        <dbReference type="EMBL" id="RZF38021.1"/>
    </source>
</evidence>
<feature type="domain" description="VWFC" evidence="4">
    <location>
        <begin position="269"/>
        <end position="325"/>
    </location>
</feature>
<dbReference type="SMART" id="SM00214">
    <property type="entry name" value="VWC"/>
    <property type="match status" value="6"/>
</dbReference>
<accession>A0A482WXX5</accession>
<dbReference type="SMR" id="A0A482WXX5"/>
<dbReference type="PANTHER" id="PTHR46439:SF1">
    <property type="entry name" value="CYSTEINE-RICH MOTOR NEURON 1 PROTEIN"/>
    <property type="match status" value="1"/>
</dbReference>
<keyword evidence="2" id="KW-0677">Repeat</keyword>
<evidence type="ECO:0000256" key="1">
    <source>
        <dbReference type="ARBA" id="ARBA00022729"/>
    </source>
</evidence>
<dbReference type="Pfam" id="PF23334">
    <property type="entry name" value="VWC2L_2nd"/>
    <property type="match status" value="1"/>
</dbReference>
<evidence type="ECO:0000259" key="4">
    <source>
        <dbReference type="PROSITE" id="PS50184"/>
    </source>
</evidence>
<gene>
    <name evidence="6" type="ORF">LSTR_LSTR006420</name>
</gene>
<dbReference type="SUPFAM" id="SSF57262">
    <property type="entry name" value="Leech antihemostatic proteins"/>
    <property type="match status" value="1"/>
</dbReference>
<feature type="domain" description="VWFC" evidence="4">
    <location>
        <begin position="470"/>
        <end position="528"/>
    </location>
</feature>
<dbReference type="SUPFAM" id="SSF57603">
    <property type="entry name" value="FnI-like domain"/>
    <property type="match status" value="4"/>
</dbReference>
<dbReference type="GO" id="GO:0005886">
    <property type="term" value="C:plasma membrane"/>
    <property type="evidence" value="ECO:0007669"/>
    <property type="project" value="TreeGrafter"/>
</dbReference>
<dbReference type="Gene3D" id="2.10.22.10">
    <property type="entry name" value="Antistasin, domain 1"/>
    <property type="match status" value="3"/>
</dbReference>
<comment type="caution">
    <text evidence="6">The sequence shown here is derived from an EMBL/GenBank/DDBJ whole genome shotgun (WGS) entry which is preliminary data.</text>
</comment>
<feature type="domain" description="Antistasin-like" evidence="5">
    <location>
        <begin position="361"/>
        <end position="386"/>
    </location>
</feature>
<name>A0A482WXX5_LAOST</name>
<dbReference type="Gene3D" id="6.20.200.20">
    <property type="match status" value="5"/>
</dbReference>
<dbReference type="PROSITE" id="PS51252">
    <property type="entry name" value="ANTISTASIN"/>
    <property type="match status" value="4"/>
</dbReference>
<evidence type="ECO:0000256" key="2">
    <source>
        <dbReference type="ARBA" id="ARBA00022737"/>
    </source>
</evidence>
<protein>
    <recommendedName>
        <fullName evidence="8">VWFC domain-containing protein</fullName>
    </recommendedName>
</protein>
<dbReference type="InterPro" id="IPR011061">
    <property type="entry name" value="Hirudin/antistatin"/>
</dbReference>
<dbReference type="OrthoDB" id="5976811at2759"/>